<protein>
    <submittedName>
        <fullName evidence="2">Uncharacterized protein ytwF</fullName>
    </submittedName>
</protein>
<dbReference type="GO" id="GO:0004792">
    <property type="term" value="F:thiosulfate-cyanide sulfurtransferase activity"/>
    <property type="evidence" value="ECO:0007669"/>
    <property type="project" value="TreeGrafter"/>
</dbReference>
<reference evidence="2" key="1">
    <citation type="submission" date="2015-07" db="EMBL/GenBank/DDBJ databases">
        <title>Transcriptome Assembly of Anthurium amnicola.</title>
        <authorList>
            <person name="Suzuki J."/>
        </authorList>
    </citation>
    <scope>NUCLEOTIDE SEQUENCE</scope>
</reference>
<dbReference type="SMART" id="SM00450">
    <property type="entry name" value="RHOD"/>
    <property type="match status" value="1"/>
</dbReference>
<dbReference type="PANTHER" id="PTHR44086">
    <property type="entry name" value="THIOSULFATE SULFURTRANSFERASE RDL2, MITOCHONDRIAL-RELATED"/>
    <property type="match status" value="1"/>
</dbReference>
<name>A0A1D1Y2X4_9ARAE</name>
<accession>A0A1D1Y2X4</accession>
<dbReference type="AlphaFoldDB" id="A0A1D1Y2X4"/>
<evidence type="ECO:0000259" key="1">
    <source>
        <dbReference type="PROSITE" id="PS50206"/>
    </source>
</evidence>
<sequence>TMFGAIRSQAFRQNVRQAYQKRHFVQSSPILSRFQDLAQSVRSAYPISEITTSELNSSLSSPDKPIIIDVREKEEQVEGVIPGAITIPRGVLERDVERLAGSVDELNDKKDKKVVLYCAGGVRSLLAAESLIRLGYKKENIFSLEGGYQKWEKAGFGVEQYGKK</sequence>
<dbReference type="Pfam" id="PF00581">
    <property type="entry name" value="Rhodanese"/>
    <property type="match status" value="1"/>
</dbReference>
<feature type="non-terminal residue" evidence="2">
    <location>
        <position position="1"/>
    </location>
</feature>
<gene>
    <name evidence="2" type="primary">ytwF</name>
    <name evidence="2" type="ORF">g.134710</name>
</gene>
<proteinExistence type="predicted"/>
<organism evidence="2">
    <name type="scientific">Anthurium amnicola</name>
    <dbReference type="NCBI Taxonomy" id="1678845"/>
    <lineage>
        <taxon>Eukaryota</taxon>
        <taxon>Viridiplantae</taxon>
        <taxon>Streptophyta</taxon>
        <taxon>Embryophyta</taxon>
        <taxon>Tracheophyta</taxon>
        <taxon>Spermatophyta</taxon>
        <taxon>Magnoliopsida</taxon>
        <taxon>Liliopsida</taxon>
        <taxon>Araceae</taxon>
        <taxon>Pothoideae</taxon>
        <taxon>Potheae</taxon>
        <taxon>Anthurium</taxon>
    </lineage>
</organism>
<dbReference type="EMBL" id="GDJX01018956">
    <property type="protein sequence ID" value="JAT48980.1"/>
    <property type="molecule type" value="Transcribed_RNA"/>
</dbReference>
<dbReference type="InterPro" id="IPR036873">
    <property type="entry name" value="Rhodanese-like_dom_sf"/>
</dbReference>
<dbReference type="InterPro" id="IPR001763">
    <property type="entry name" value="Rhodanese-like_dom"/>
</dbReference>
<dbReference type="PANTHER" id="PTHR44086:SF13">
    <property type="entry name" value="THIOSULFATE SULFURTRANSFERASE PSPE"/>
    <property type="match status" value="1"/>
</dbReference>
<dbReference type="CDD" id="cd00158">
    <property type="entry name" value="RHOD"/>
    <property type="match status" value="1"/>
</dbReference>
<dbReference type="Gene3D" id="3.40.250.10">
    <property type="entry name" value="Rhodanese-like domain"/>
    <property type="match status" value="1"/>
</dbReference>
<feature type="domain" description="Rhodanese" evidence="1">
    <location>
        <begin position="61"/>
        <end position="160"/>
    </location>
</feature>
<dbReference type="SUPFAM" id="SSF52821">
    <property type="entry name" value="Rhodanese/Cell cycle control phosphatase"/>
    <property type="match status" value="1"/>
</dbReference>
<dbReference type="PROSITE" id="PS50206">
    <property type="entry name" value="RHODANESE_3"/>
    <property type="match status" value="1"/>
</dbReference>
<evidence type="ECO:0000313" key="2">
    <source>
        <dbReference type="EMBL" id="JAT48980.1"/>
    </source>
</evidence>